<dbReference type="EMBL" id="AVOT02076873">
    <property type="protein sequence ID" value="MBW0565104.1"/>
    <property type="molecule type" value="Genomic_DNA"/>
</dbReference>
<dbReference type="Proteomes" id="UP000765509">
    <property type="component" value="Unassembled WGS sequence"/>
</dbReference>
<evidence type="ECO:0000313" key="1">
    <source>
        <dbReference type="EMBL" id="MBW0565104.1"/>
    </source>
</evidence>
<gene>
    <name evidence="1" type="ORF">O181_104819</name>
</gene>
<organism evidence="1 2">
    <name type="scientific">Austropuccinia psidii MF-1</name>
    <dbReference type="NCBI Taxonomy" id="1389203"/>
    <lineage>
        <taxon>Eukaryota</taxon>
        <taxon>Fungi</taxon>
        <taxon>Dikarya</taxon>
        <taxon>Basidiomycota</taxon>
        <taxon>Pucciniomycotina</taxon>
        <taxon>Pucciniomycetes</taxon>
        <taxon>Pucciniales</taxon>
        <taxon>Sphaerophragmiaceae</taxon>
        <taxon>Austropuccinia</taxon>
    </lineage>
</organism>
<keyword evidence="2" id="KW-1185">Reference proteome</keyword>
<protein>
    <submittedName>
        <fullName evidence="1">Uncharacterized protein</fullName>
    </submittedName>
</protein>
<proteinExistence type="predicted"/>
<reference evidence="1" key="1">
    <citation type="submission" date="2021-03" db="EMBL/GenBank/DDBJ databases">
        <title>Draft genome sequence of rust myrtle Austropuccinia psidii MF-1, a brazilian biotype.</title>
        <authorList>
            <person name="Quecine M.C."/>
            <person name="Pachon D.M.R."/>
            <person name="Bonatelli M.L."/>
            <person name="Correr F.H."/>
            <person name="Franceschini L.M."/>
            <person name="Leite T.F."/>
            <person name="Margarido G.R.A."/>
            <person name="Almeida C.A."/>
            <person name="Ferrarezi J.A."/>
            <person name="Labate C.A."/>
        </authorList>
    </citation>
    <scope>NUCLEOTIDE SEQUENCE</scope>
    <source>
        <strain evidence="1">MF-1</strain>
    </source>
</reference>
<name>A0A9Q3JP01_9BASI</name>
<dbReference type="AlphaFoldDB" id="A0A9Q3JP01"/>
<comment type="caution">
    <text evidence="1">The sequence shown here is derived from an EMBL/GenBank/DDBJ whole genome shotgun (WGS) entry which is preliminary data.</text>
</comment>
<accession>A0A9Q3JP01</accession>
<evidence type="ECO:0000313" key="2">
    <source>
        <dbReference type="Proteomes" id="UP000765509"/>
    </source>
</evidence>
<sequence>MSTPSQPLCIGMLNICIQMNSDITFKIDNSHLDSYIILWKNQHNIFLYLPDHKHTIGSLPGTLSNMLIPFLGAPQTFMHCGPDWAGIENYQSTPTQTLFVEGLFMTDPNDPSSSQTPI</sequence>